<proteinExistence type="predicted"/>
<gene>
    <name evidence="1" type="ORF">THAOC_19604</name>
</gene>
<evidence type="ECO:0000313" key="1">
    <source>
        <dbReference type="EMBL" id="EJK60107.1"/>
    </source>
</evidence>
<evidence type="ECO:0000313" key="2">
    <source>
        <dbReference type="Proteomes" id="UP000266841"/>
    </source>
</evidence>
<dbReference type="EMBL" id="AGNL01021528">
    <property type="protein sequence ID" value="EJK60107.1"/>
    <property type="molecule type" value="Genomic_DNA"/>
</dbReference>
<dbReference type="OrthoDB" id="10633042at2759"/>
<organism evidence="1 2">
    <name type="scientific">Thalassiosira oceanica</name>
    <name type="common">Marine diatom</name>
    <dbReference type="NCBI Taxonomy" id="159749"/>
    <lineage>
        <taxon>Eukaryota</taxon>
        <taxon>Sar</taxon>
        <taxon>Stramenopiles</taxon>
        <taxon>Ochrophyta</taxon>
        <taxon>Bacillariophyta</taxon>
        <taxon>Coscinodiscophyceae</taxon>
        <taxon>Thalassiosirophycidae</taxon>
        <taxon>Thalassiosirales</taxon>
        <taxon>Thalassiosiraceae</taxon>
        <taxon>Thalassiosira</taxon>
    </lineage>
</organism>
<protein>
    <submittedName>
        <fullName evidence="1">Uncharacterized protein</fullName>
    </submittedName>
</protein>
<accession>K0SNV2</accession>
<comment type="caution">
    <text evidence="1">The sequence shown here is derived from an EMBL/GenBank/DDBJ whole genome shotgun (WGS) entry which is preliminary data.</text>
</comment>
<reference evidence="1 2" key="1">
    <citation type="journal article" date="2012" name="Genome Biol.">
        <title>Genome and low-iron response of an oceanic diatom adapted to chronic iron limitation.</title>
        <authorList>
            <person name="Lommer M."/>
            <person name="Specht M."/>
            <person name="Roy A.S."/>
            <person name="Kraemer L."/>
            <person name="Andreson R."/>
            <person name="Gutowska M.A."/>
            <person name="Wolf J."/>
            <person name="Bergner S.V."/>
            <person name="Schilhabel M.B."/>
            <person name="Klostermeier U.C."/>
            <person name="Beiko R.G."/>
            <person name="Rosenstiel P."/>
            <person name="Hippler M."/>
            <person name="Laroche J."/>
        </authorList>
    </citation>
    <scope>NUCLEOTIDE SEQUENCE [LARGE SCALE GENOMIC DNA]</scope>
    <source>
        <strain evidence="1 2">CCMP1005</strain>
    </source>
</reference>
<dbReference type="Proteomes" id="UP000266841">
    <property type="component" value="Unassembled WGS sequence"/>
</dbReference>
<name>K0SNV2_THAOC</name>
<keyword evidence="2" id="KW-1185">Reference proteome</keyword>
<sequence>MECVAIVPADEVEWWTNSLKVWGASRFIVKTDHTSVVVPTKEALEKKKAHLIECGLPEAQAAISVATDLPGGFKETTPSSCFYTHVIKPDGNVDEALKWFAEYTKAAKNSKGHSLVSHTYNPETREIIAIDIISGPNAMDNHIGNCFPAYAKMIGSGVEMKECVAIVPADEVEWWTNSLKVWGASRFIVKTDHVNDVSLNATNATPTEEALAKKKAHLIECGLPEAQAAISVATDLPGGFKETTPSPCFYTHVIKPDGNVDEALKWFAEYTKAAKNSKGHSLVSHTYNPETREIIAIDVISGPNAMDNHIGNCFPAYAKMIGAGVEMKECVAIVPADEVEWWTNSLKVWGASRFIVKTDHTKVEAVKTVETGIDATKYAMDVSQ</sequence>
<dbReference type="AlphaFoldDB" id="K0SNV2"/>